<evidence type="ECO:0000313" key="1">
    <source>
        <dbReference type="EMBL" id="QEP41188.1"/>
    </source>
</evidence>
<dbReference type="KEGG" id="apoc:APORC_1616"/>
<name>A0A5C2HLQ4_9BACT</name>
<reference evidence="1 2" key="2">
    <citation type="submission" date="2019-09" db="EMBL/GenBank/DDBJ databases">
        <title>Taxonomic note: a critical rebuttal of the proposed division of the genus Arcobacter into six genera, emended descriptions of Arcobacter anaerophilus and the genus Arcobacter, and an assessment of genus-level boundaries for Epsilonproteobacteria using in silico genomic comparator tools.</title>
        <authorList>
            <person name="On S.L.W."/>
            <person name="Miller W.G."/>
            <person name="Biggs P."/>
            <person name="Cornelius A."/>
            <person name="Vandamme P."/>
        </authorList>
    </citation>
    <scope>NUCLEOTIDE SEQUENCE [LARGE SCALE GENOMIC DNA]</scope>
    <source>
        <strain evidence="1 2">CCUG 56899</strain>
    </source>
</reference>
<reference evidence="1 2" key="1">
    <citation type="submission" date="2019-09" db="EMBL/GenBank/DDBJ databases">
        <title>Complete genome sequencing of four Arcobacter species reveals a diverse suite of mobile elements.</title>
        <authorList>
            <person name="Miller W.G."/>
            <person name="Yee E."/>
            <person name="Bono J.L."/>
        </authorList>
    </citation>
    <scope>NUCLEOTIDE SEQUENCE [LARGE SCALE GENOMIC DNA]</scope>
    <source>
        <strain evidence="1 2">CCUG 56899</strain>
    </source>
</reference>
<protein>
    <submittedName>
        <fullName evidence="1">Uncharacterized protein</fullName>
    </submittedName>
</protein>
<accession>A0A5C2HLQ4</accession>
<proteinExistence type="predicted"/>
<evidence type="ECO:0000313" key="2">
    <source>
        <dbReference type="Proteomes" id="UP000322644"/>
    </source>
</evidence>
<sequence>MDELAQAINEYLTERGFFTNEYNHIYLAEIIEDFYGWMSGPNLDMDFQSKAELKISLRNFIESI</sequence>
<dbReference type="RefSeq" id="WP_066386544.1">
    <property type="nucleotide sequence ID" value="NZ_CP036246.2"/>
</dbReference>
<organism evidence="1 2">
    <name type="scientific">Arcobacter porcinus</name>
    <dbReference type="NCBI Taxonomy" id="1935204"/>
    <lineage>
        <taxon>Bacteria</taxon>
        <taxon>Pseudomonadati</taxon>
        <taxon>Campylobacterota</taxon>
        <taxon>Epsilonproteobacteria</taxon>
        <taxon>Campylobacterales</taxon>
        <taxon>Arcobacteraceae</taxon>
        <taxon>Arcobacter</taxon>
    </lineage>
</organism>
<dbReference type="AlphaFoldDB" id="A0A5C2HLQ4"/>
<dbReference type="EMBL" id="CP036246">
    <property type="protein sequence ID" value="QEP41188.1"/>
    <property type="molecule type" value="Genomic_DNA"/>
</dbReference>
<gene>
    <name evidence="1" type="ORF">APORC_1616</name>
</gene>
<dbReference type="Proteomes" id="UP000322644">
    <property type="component" value="Chromosome"/>
</dbReference>